<dbReference type="GO" id="GO:0015420">
    <property type="term" value="F:ABC-type vitamin B12 transporter activity"/>
    <property type="evidence" value="ECO:0007669"/>
    <property type="project" value="UniProtKB-UniRule"/>
</dbReference>
<name>A0A497X9D0_9PROT</name>
<evidence type="ECO:0000313" key="11">
    <source>
        <dbReference type="Proteomes" id="UP000268908"/>
    </source>
</evidence>
<dbReference type="PANTHER" id="PTHR34308">
    <property type="entry name" value="COBALAMIN BIOSYNTHESIS PROTEIN CBIB"/>
    <property type="match status" value="1"/>
</dbReference>
<comment type="pathway">
    <text evidence="2 9">Cofactor biosynthesis; adenosylcobalamin biosynthesis.</text>
</comment>
<proteinExistence type="inferred from homology"/>
<keyword evidence="11" id="KW-1185">Reference proteome</keyword>
<comment type="similarity">
    <text evidence="3 9">Belongs to the CobD/CbiB family.</text>
</comment>
<evidence type="ECO:0000256" key="8">
    <source>
        <dbReference type="ARBA" id="ARBA00023136"/>
    </source>
</evidence>
<dbReference type="PANTHER" id="PTHR34308:SF1">
    <property type="entry name" value="COBALAMIN BIOSYNTHESIS PROTEIN CBIB"/>
    <property type="match status" value="1"/>
</dbReference>
<dbReference type="RefSeq" id="WP_121243115.1">
    <property type="nucleotide sequence ID" value="NZ_BHVV01000008.1"/>
</dbReference>
<feature type="transmembrane region" description="Helical" evidence="9">
    <location>
        <begin position="283"/>
        <end position="304"/>
    </location>
</feature>
<dbReference type="NCBIfam" id="NF005792">
    <property type="entry name" value="PRK07630.1"/>
    <property type="match status" value="1"/>
</dbReference>
<evidence type="ECO:0000256" key="7">
    <source>
        <dbReference type="ARBA" id="ARBA00022989"/>
    </source>
</evidence>
<protein>
    <recommendedName>
        <fullName evidence="9">Cobalamin biosynthesis protein CobD</fullName>
    </recommendedName>
</protein>
<feature type="transmembrane region" description="Helical" evidence="9">
    <location>
        <begin position="44"/>
        <end position="62"/>
    </location>
</feature>
<evidence type="ECO:0000256" key="5">
    <source>
        <dbReference type="ARBA" id="ARBA00022573"/>
    </source>
</evidence>
<keyword evidence="6 9" id="KW-0812">Transmembrane</keyword>
<gene>
    <name evidence="9" type="primary">cobD</name>
    <name evidence="10" type="ORF">DFR35_2627</name>
</gene>
<evidence type="ECO:0000313" key="10">
    <source>
        <dbReference type="EMBL" id="RLJ62810.1"/>
    </source>
</evidence>
<dbReference type="GO" id="GO:0009236">
    <property type="term" value="P:cobalamin biosynthetic process"/>
    <property type="evidence" value="ECO:0007669"/>
    <property type="project" value="UniProtKB-UniRule"/>
</dbReference>
<dbReference type="AlphaFoldDB" id="A0A497X9D0"/>
<comment type="subcellular location">
    <subcellularLocation>
        <location evidence="1 9">Cell membrane</location>
        <topology evidence="1 9">Multi-pass membrane protein</topology>
    </subcellularLocation>
</comment>
<keyword evidence="4 9" id="KW-1003">Cell membrane</keyword>
<comment type="function">
    <text evidence="9">Converts cobyric acid to cobinamide by the addition of aminopropanol on the F carboxylic group.</text>
</comment>
<evidence type="ECO:0000256" key="1">
    <source>
        <dbReference type="ARBA" id="ARBA00004651"/>
    </source>
</evidence>
<dbReference type="HAMAP" id="MF_00024">
    <property type="entry name" value="CobD_CbiB"/>
    <property type="match status" value="1"/>
</dbReference>
<dbReference type="InterPro" id="IPR004485">
    <property type="entry name" value="Cobalamin_biosynth_CobD/CbiB"/>
</dbReference>
<evidence type="ECO:0000256" key="9">
    <source>
        <dbReference type="HAMAP-Rule" id="MF_00024"/>
    </source>
</evidence>
<evidence type="ECO:0000256" key="2">
    <source>
        <dbReference type="ARBA" id="ARBA00004953"/>
    </source>
</evidence>
<keyword evidence="7 9" id="KW-1133">Transmembrane helix</keyword>
<comment type="caution">
    <text evidence="10">The sequence shown here is derived from an EMBL/GenBank/DDBJ whole genome shotgun (WGS) entry which is preliminary data.</text>
</comment>
<evidence type="ECO:0000256" key="4">
    <source>
        <dbReference type="ARBA" id="ARBA00022475"/>
    </source>
</evidence>
<evidence type="ECO:0000256" key="6">
    <source>
        <dbReference type="ARBA" id="ARBA00022692"/>
    </source>
</evidence>
<keyword evidence="5 9" id="KW-0169">Cobalamin biosynthesis</keyword>
<dbReference type="GO" id="GO:0048472">
    <property type="term" value="F:threonine-phosphate decarboxylase activity"/>
    <property type="evidence" value="ECO:0007669"/>
    <property type="project" value="InterPro"/>
</dbReference>
<feature type="transmembrane region" description="Helical" evidence="9">
    <location>
        <begin position="148"/>
        <end position="166"/>
    </location>
</feature>
<sequence>MSLFSIILALALEQVKPLSGARVDALLAAYARQLEAWFNAGEHHHGIVAWCVGAALPAAIVLGLQIALIWFAPLLGFVLNVGVLYLTVGFRQYSHYFTDIHMALRLGELDRARSLLGEWRGVNSERCNSGEVARLAIEQALLQSHRHVFAPLLAFALLGPAGAVLYRLSLAFSRLWGEQGDRVSQEFARFSRQAHNVIDWLPQRATAAAFAVVGDFEDAIYCWRTQAQVWPDASAGILLASGAGALGVRLGMPLQAGLEGDDRPILGTGDDADADFMQSTIGLVWRTLVLGVLLIALFWVASWVA</sequence>
<dbReference type="EMBL" id="RCCI01000007">
    <property type="protein sequence ID" value="RLJ62810.1"/>
    <property type="molecule type" value="Genomic_DNA"/>
</dbReference>
<dbReference type="OrthoDB" id="8533534at2"/>
<evidence type="ECO:0000256" key="3">
    <source>
        <dbReference type="ARBA" id="ARBA00006263"/>
    </source>
</evidence>
<dbReference type="GO" id="GO:0005886">
    <property type="term" value="C:plasma membrane"/>
    <property type="evidence" value="ECO:0007669"/>
    <property type="project" value="UniProtKB-SubCell"/>
</dbReference>
<dbReference type="Proteomes" id="UP000268908">
    <property type="component" value="Unassembled WGS sequence"/>
</dbReference>
<accession>A0A497X9D0</accession>
<organism evidence="10 11">
    <name type="scientific">Sulfurisoma sediminicola</name>
    <dbReference type="NCBI Taxonomy" id="1381557"/>
    <lineage>
        <taxon>Bacteria</taxon>
        <taxon>Pseudomonadati</taxon>
        <taxon>Pseudomonadota</taxon>
        <taxon>Betaproteobacteria</taxon>
        <taxon>Nitrosomonadales</taxon>
        <taxon>Sterolibacteriaceae</taxon>
        <taxon>Sulfurisoma</taxon>
    </lineage>
</organism>
<reference evidence="10 11" key="1">
    <citation type="submission" date="2018-10" db="EMBL/GenBank/DDBJ databases">
        <title>Genomic Encyclopedia of Type Strains, Phase IV (KMG-IV): sequencing the most valuable type-strain genomes for metagenomic binning, comparative biology and taxonomic classification.</title>
        <authorList>
            <person name="Goeker M."/>
        </authorList>
    </citation>
    <scope>NUCLEOTIDE SEQUENCE [LARGE SCALE GENOMIC DNA]</scope>
    <source>
        <strain evidence="10 11">DSM 26916</strain>
    </source>
</reference>
<comment type="caution">
    <text evidence="9">Lacks conserved residue(s) required for the propagation of feature annotation.</text>
</comment>
<keyword evidence="8 9" id="KW-0472">Membrane</keyword>
<feature type="transmembrane region" description="Helical" evidence="9">
    <location>
        <begin position="69"/>
        <end position="88"/>
    </location>
</feature>
<dbReference type="UniPathway" id="UPA00148"/>
<dbReference type="Pfam" id="PF03186">
    <property type="entry name" value="CobD_Cbib"/>
    <property type="match status" value="1"/>
</dbReference>